<sequence length="133" mass="14765">MNKPGGVSFCIFHCLFNPDGSIVHHAHSFDEELYALMPHLYAICVAAGGKALPRRRIVGCFFMRTTHHHEDAAFNEAIDAVCEIVPQFTAVSRSTRSYLPARLGIKGSKPPSELQMLDVALTQYVKWSDEGFA</sequence>
<dbReference type="PATRIC" id="fig|1127483.3.peg.862"/>
<proteinExistence type="predicted"/>
<evidence type="ECO:0000313" key="2">
    <source>
        <dbReference type="Proteomes" id="UP000005808"/>
    </source>
</evidence>
<reference evidence="1 2" key="1">
    <citation type="journal article" date="2012" name="J. Bacteriol.">
        <title>De Novo Genome Project of Cupriavidus basilensis OR16.</title>
        <authorList>
            <person name="Cserhati M."/>
            <person name="Kriszt B."/>
            <person name="Szoboszlay S."/>
            <person name="Toth A."/>
            <person name="Szabo I."/>
            <person name="Tancsics A."/>
            <person name="Nagy I."/>
            <person name="Horvath B."/>
            <person name="Nagy I."/>
            <person name="Kukolya J."/>
        </authorList>
    </citation>
    <scope>NUCLEOTIDE SEQUENCE [LARGE SCALE GENOMIC DNA]</scope>
    <source>
        <strain evidence="1 2">OR16</strain>
    </source>
</reference>
<dbReference type="RefSeq" id="WP_006156670.1">
    <property type="nucleotide sequence ID" value="NZ_AHJE01000012.1"/>
</dbReference>
<name>H1RZV8_9BURK</name>
<dbReference type="OrthoDB" id="9155336at2"/>
<dbReference type="AlphaFoldDB" id="H1RZV8"/>
<gene>
    <name evidence="1" type="ORF">OR16_04322</name>
</gene>
<evidence type="ECO:0000313" key="1">
    <source>
        <dbReference type="EMBL" id="EHP44174.1"/>
    </source>
</evidence>
<comment type="caution">
    <text evidence="1">The sequence shown here is derived from an EMBL/GenBank/DDBJ whole genome shotgun (WGS) entry which is preliminary data.</text>
</comment>
<organism evidence="1 2">
    <name type="scientific">Cupriavidus basilensis OR16</name>
    <dbReference type="NCBI Taxonomy" id="1127483"/>
    <lineage>
        <taxon>Bacteria</taxon>
        <taxon>Pseudomonadati</taxon>
        <taxon>Pseudomonadota</taxon>
        <taxon>Betaproteobacteria</taxon>
        <taxon>Burkholderiales</taxon>
        <taxon>Burkholderiaceae</taxon>
        <taxon>Cupriavidus</taxon>
    </lineage>
</organism>
<dbReference type="EMBL" id="AHJE01000012">
    <property type="protein sequence ID" value="EHP44174.1"/>
    <property type="molecule type" value="Genomic_DNA"/>
</dbReference>
<dbReference type="Proteomes" id="UP000005808">
    <property type="component" value="Unassembled WGS sequence"/>
</dbReference>
<accession>H1RZV8</accession>
<protein>
    <submittedName>
        <fullName evidence="1">Uncharacterized protein</fullName>
    </submittedName>
</protein>